<protein>
    <submittedName>
        <fullName evidence="2">Ketosteroid isomerase-like protein</fullName>
    </submittedName>
</protein>
<dbReference type="InterPro" id="IPR037401">
    <property type="entry name" value="SnoaL-like"/>
</dbReference>
<dbReference type="OrthoDB" id="145984at2157"/>
<evidence type="ECO:0000259" key="1">
    <source>
        <dbReference type="Pfam" id="PF12680"/>
    </source>
</evidence>
<dbReference type="EMBL" id="JAGGKQ010000002">
    <property type="protein sequence ID" value="MBP1921435.1"/>
    <property type="molecule type" value="Genomic_DNA"/>
</dbReference>
<dbReference type="Proteomes" id="UP000823588">
    <property type="component" value="Unassembled WGS sequence"/>
</dbReference>
<evidence type="ECO:0000313" key="2">
    <source>
        <dbReference type="EMBL" id="MBP1921435.1"/>
    </source>
</evidence>
<reference evidence="2" key="1">
    <citation type="submission" date="2021-03" db="EMBL/GenBank/DDBJ databases">
        <title>Genomic Encyclopedia of Type Strains, Phase IV (KMG-IV): sequencing the most valuable type-strain genomes for metagenomic binning, comparative biology and taxonomic classification.</title>
        <authorList>
            <person name="Goeker M."/>
        </authorList>
    </citation>
    <scope>NUCLEOTIDE SEQUENCE</scope>
    <source>
        <strain evidence="2">DSM 23564</strain>
    </source>
</reference>
<dbReference type="InterPro" id="IPR032710">
    <property type="entry name" value="NTF2-like_dom_sf"/>
</dbReference>
<dbReference type="Gene3D" id="3.10.450.50">
    <property type="match status" value="1"/>
</dbReference>
<name>A0A8T4GEA4_9EURY</name>
<sequence length="119" mass="13220">MTDPATLAREYYRTIDADEYDALADLLAPEFVHARPDRTLSGRDRFVAFTRDERPMTETTHVVETVYDVGPGDSGSIAVRGRLLDADGAELFAFVDVFTGRDRRLTRLETYVSAGAETG</sequence>
<dbReference type="AlphaFoldDB" id="A0A8T4GEA4"/>
<organism evidence="2 3">
    <name type="scientific">Halorubrum alkaliphilum</name>
    <dbReference type="NCBI Taxonomy" id="261290"/>
    <lineage>
        <taxon>Archaea</taxon>
        <taxon>Methanobacteriati</taxon>
        <taxon>Methanobacteriota</taxon>
        <taxon>Stenosarchaea group</taxon>
        <taxon>Halobacteria</taxon>
        <taxon>Halobacteriales</taxon>
        <taxon>Haloferacaceae</taxon>
        <taxon>Halorubrum</taxon>
    </lineage>
</organism>
<feature type="domain" description="SnoaL-like" evidence="1">
    <location>
        <begin position="8"/>
        <end position="107"/>
    </location>
</feature>
<dbReference type="SUPFAM" id="SSF54427">
    <property type="entry name" value="NTF2-like"/>
    <property type="match status" value="1"/>
</dbReference>
<keyword evidence="2" id="KW-0413">Isomerase</keyword>
<dbReference type="RefSeq" id="WP_209482813.1">
    <property type="nucleotide sequence ID" value="NZ_JAGGKQ010000002.1"/>
</dbReference>
<evidence type="ECO:0000313" key="3">
    <source>
        <dbReference type="Proteomes" id="UP000823588"/>
    </source>
</evidence>
<dbReference type="Pfam" id="PF12680">
    <property type="entry name" value="SnoaL_2"/>
    <property type="match status" value="1"/>
</dbReference>
<keyword evidence="3" id="KW-1185">Reference proteome</keyword>
<comment type="caution">
    <text evidence="2">The sequence shown here is derived from an EMBL/GenBank/DDBJ whole genome shotgun (WGS) entry which is preliminary data.</text>
</comment>
<gene>
    <name evidence="2" type="ORF">J2751_000424</name>
</gene>
<accession>A0A8T4GEA4</accession>
<proteinExistence type="predicted"/>
<dbReference type="GO" id="GO:0016853">
    <property type="term" value="F:isomerase activity"/>
    <property type="evidence" value="ECO:0007669"/>
    <property type="project" value="UniProtKB-KW"/>
</dbReference>